<dbReference type="InterPro" id="IPR048466">
    <property type="entry name" value="DNA_pol3_delta-like_C"/>
</dbReference>
<dbReference type="GO" id="GO:0006261">
    <property type="term" value="P:DNA-templated DNA replication"/>
    <property type="evidence" value="ECO:0007669"/>
    <property type="project" value="TreeGrafter"/>
</dbReference>
<dbReference type="Proteomes" id="UP001288320">
    <property type="component" value="Unassembled WGS sequence"/>
</dbReference>
<organism evidence="9 12">
    <name type="scientific">Actinotignum timonense</name>
    <dbReference type="NCBI Taxonomy" id="1870995"/>
    <lineage>
        <taxon>Bacteria</taxon>
        <taxon>Bacillati</taxon>
        <taxon>Actinomycetota</taxon>
        <taxon>Actinomycetes</taxon>
        <taxon>Actinomycetales</taxon>
        <taxon>Actinomycetaceae</taxon>
        <taxon>Actinotignum</taxon>
    </lineage>
</organism>
<dbReference type="PANTHER" id="PTHR34388:SF1">
    <property type="entry name" value="DNA POLYMERASE III SUBUNIT DELTA"/>
    <property type="match status" value="1"/>
</dbReference>
<dbReference type="InterPro" id="IPR027417">
    <property type="entry name" value="P-loop_NTPase"/>
</dbReference>
<dbReference type="EMBL" id="JAWNFV010000006">
    <property type="protein sequence ID" value="MDY5140437.1"/>
    <property type="molecule type" value="Genomic_DNA"/>
</dbReference>
<evidence type="ECO:0000256" key="5">
    <source>
        <dbReference type="ARBA" id="ARBA00022932"/>
    </source>
</evidence>
<comment type="catalytic activity">
    <reaction evidence="7">
        <text>DNA(n) + a 2'-deoxyribonucleoside 5'-triphosphate = DNA(n+1) + diphosphate</text>
        <dbReference type="Rhea" id="RHEA:22508"/>
        <dbReference type="Rhea" id="RHEA-COMP:17339"/>
        <dbReference type="Rhea" id="RHEA-COMP:17340"/>
        <dbReference type="ChEBI" id="CHEBI:33019"/>
        <dbReference type="ChEBI" id="CHEBI:61560"/>
        <dbReference type="ChEBI" id="CHEBI:173112"/>
        <dbReference type="EC" id="2.7.7.7"/>
    </reaction>
</comment>
<evidence type="ECO:0000313" key="11">
    <source>
        <dbReference type="Proteomes" id="UP001284901"/>
    </source>
</evidence>
<evidence type="ECO:0000313" key="12">
    <source>
        <dbReference type="Proteomes" id="UP001288320"/>
    </source>
</evidence>
<evidence type="ECO:0000313" key="10">
    <source>
        <dbReference type="EMBL" id="MDY5145485.1"/>
    </source>
</evidence>
<dbReference type="GeneID" id="92814086"/>
<dbReference type="EMBL" id="JAWNFY010000001">
    <property type="protein sequence ID" value="MDY5145485.1"/>
    <property type="molecule type" value="Genomic_DNA"/>
</dbReference>
<feature type="domain" description="DNA polymerase III delta subunit-like C-terminal" evidence="8">
    <location>
        <begin position="209"/>
        <end position="316"/>
    </location>
</feature>
<dbReference type="GO" id="GO:0003887">
    <property type="term" value="F:DNA-directed DNA polymerase activity"/>
    <property type="evidence" value="ECO:0007669"/>
    <property type="project" value="UniProtKB-KW"/>
</dbReference>
<dbReference type="Gene3D" id="1.20.272.10">
    <property type="match status" value="1"/>
</dbReference>
<keyword evidence="5" id="KW-0239">DNA-directed DNA polymerase</keyword>
<keyword evidence="11" id="KW-1185">Reference proteome</keyword>
<dbReference type="SUPFAM" id="SSF52540">
    <property type="entry name" value="P-loop containing nucleoside triphosphate hydrolases"/>
    <property type="match status" value="1"/>
</dbReference>
<dbReference type="Proteomes" id="UP001284901">
    <property type="component" value="Unassembled WGS sequence"/>
</dbReference>
<dbReference type="Pfam" id="PF21694">
    <property type="entry name" value="DNA_pol3_delta_C"/>
    <property type="match status" value="1"/>
</dbReference>
<dbReference type="InterPro" id="IPR008921">
    <property type="entry name" value="DNA_pol3_clamp-load_cplx_C"/>
</dbReference>
<evidence type="ECO:0000256" key="3">
    <source>
        <dbReference type="ARBA" id="ARBA00022695"/>
    </source>
</evidence>
<gene>
    <name evidence="9" type="primary">holA</name>
    <name evidence="9" type="ORF">R6G74_03795</name>
    <name evidence="10" type="ORF">R6P33_00405</name>
</gene>
<keyword evidence="3 9" id="KW-0548">Nucleotidyltransferase</keyword>
<dbReference type="GO" id="GO:0009360">
    <property type="term" value="C:DNA polymerase III complex"/>
    <property type="evidence" value="ECO:0007669"/>
    <property type="project" value="TreeGrafter"/>
</dbReference>
<comment type="similarity">
    <text evidence="6">Belongs to the DNA polymerase HolA subunit family.</text>
</comment>
<name>A0AAW9HLT3_9ACTO</name>
<evidence type="ECO:0000256" key="2">
    <source>
        <dbReference type="ARBA" id="ARBA00022679"/>
    </source>
</evidence>
<dbReference type="NCBIfam" id="TIGR01128">
    <property type="entry name" value="holA"/>
    <property type="match status" value="1"/>
</dbReference>
<dbReference type="EC" id="2.7.7.7" evidence="1"/>
<evidence type="ECO:0000259" key="8">
    <source>
        <dbReference type="Pfam" id="PF21694"/>
    </source>
</evidence>
<evidence type="ECO:0000256" key="4">
    <source>
        <dbReference type="ARBA" id="ARBA00022705"/>
    </source>
</evidence>
<dbReference type="PANTHER" id="PTHR34388">
    <property type="entry name" value="DNA POLYMERASE III SUBUNIT DELTA"/>
    <property type="match status" value="1"/>
</dbReference>
<dbReference type="GO" id="GO:0003677">
    <property type="term" value="F:DNA binding"/>
    <property type="evidence" value="ECO:0007669"/>
    <property type="project" value="InterPro"/>
</dbReference>
<dbReference type="SUPFAM" id="SSF48019">
    <property type="entry name" value="post-AAA+ oligomerization domain-like"/>
    <property type="match status" value="1"/>
</dbReference>
<keyword evidence="4" id="KW-0235">DNA replication</keyword>
<sequence length="325" mass="35017">MAAKERTVGYDALRLEPVILIIGAEPVLAERAWARLVRLARQAHPEVQVVRLDAASYERGSLALHTSPSLFGDHRIVAVTGAEHMNDAFLAEMLAYLPQPNADIPVIIQHGGGTRGKKLLDAIAAGGWQVARIEKIKRDDDKARLVTADVRAAGRKITDGAVRALVDALGQDLRELLSATAQLLADVEGMITEDHIRDFYAGRNEATPFEIADAALAGRTGQALALARHAFATRVNPVPIVAALAAKLRQLAIVQAPGISQKELKMAPWQAQRARREARGWSDAGLGQAIRAVALADEQVKGASRDPQYAVEHAIIAIGRARRGR</sequence>
<accession>A0AAW9HLT3</accession>
<keyword evidence="2 9" id="KW-0808">Transferase</keyword>
<dbReference type="AlphaFoldDB" id="A0AAW9HLT3"/>
<protein>
    <recommendedName>
        <fullName evidence="1">DNA-directed DNA polymerase</fullName>
        <ecNumber evidence="1">2.7.7.7</ecNumber>
    </recommendedName>
</protein>
<dbReference type="Gene3D" id="3.40.50.300">
    <property type="entry name" value="P-loop containing nucleotide triphosphate hydrolases"/>
    <property type="match status" value="1"/>
</dbReference>
<reference evidence="9 11" key="1">
    <citation type="submission" date="2023-10" db="EMBL/GenBank/DDBJ databases">
        <title>Whole Genome based description of the genera Actinobaculum and Actinotignum reveals a complex phylogenetic relationship within the species included in the genus Actinotignum.</title>
        <authorList>
            <person name="Jensen C.S."/>
            <person name="Dargis R."/>
            <person name="Kemp M."/>
            <person name="Christensen J.J."/>
        </authorList>
    </citation>
    <scope>NUCLEOTIDE SEQUENCE</scope>
    <source>
        <strain evidence="10 11">SLA_B089</strain>
        <strain evidence="9">SLA_B245</strain>
    </source>
</reference>
<evidence type="ECO:0000313" key="9">
    <source>
        <dbReference type="EMBL" id="MDY5140437.1"/>
    </source>
</evidence>
<proteinExistence type="inferred from homology"/>
<dbReference type="InterPro" id="IPR005790">
    <property type="entry name" value="DNA_polIII_delta"/>
</dbReference>
<evidence type="ECO:0000256" key="7">
    <source>
        <dbReference type="ARBA" id="ARBA00049244"/>
    </source>
</evidence>
<evidence type="ECO:0000256" key="1">
    <source>
        <dbReference type="ARBA" id="ARBA00012417"/>
    </source>
</evidence>
<evidence type="ECO:0000256" key="6">
    <source>
        <dbReference type="ARBA" id="ARBA00034754"/>
    </source>
</evidence>
<comment type="caution">
    <text evidence="9">The sequence shown here is derived from an EMBL/GenBank/DDBJ whole genome shotgun (WGS) entry which is preliminary data.</text>
</comment>
<dbReference type="RefSeq" id="WP_101594964.1">
    <property type="nucleotide sequence ID" value="NZ_CP136960.1"/>
</dbReference>